<feature type="region of interest" description="Disordered" evidence="1">
    <location>
        <begin position="1"/>
        <end position="21"/>
    </location>
</feature>
<name>A0A9P8I6W4_9PEZI</name>
<comment type="caution">
    <text evidence="2">The sequence shown here is derived from an EMBL/GenBank/DDBJ whole genome shotgun (WGS) entry which is preliminary data.</text>
</comment>
<sequence>MAGDRTQNGQSGQNLLDDDTPFSTADREVSKQFSVLLVNAGMALDRREAFMAYHAATTTLEDLRQYDEPNNEGPPKEPPFKIVFCDCRLGSCRSLACACIQAGVLCNIRCKRGVHHKCYNVTDDRSRPGTLERQQAQYGTLLIKPELAAKIEPANPLTHTPRKRKSTASHSGQGPAHKSQHTTSSSQIGTAAEGSAGQGGLAVAPRPAHQRKPSTEATILRLEREEHTRRRSQRDRIRSQTGVKRYSWMETIEKVAEETKGRITGTAGGAAA</sequence>
<accession>A0A9P8I6W4</accession>
<proteinExistence type="predicted"/>
<reference evidence="2" key="1">
    <citation type="submission" date="2021-03" db="EMBL/GenBank/DDBJ databases">
        <title>Comparative genomics and phylogenomic investigation of the class Geoglossomycetes provide insights into ecological specialization and systematics.</title>
        <authorList>
            <person name="Melie T."/>
            <person name="Pirro S."/>
            <person name="Miller A.N."/>
            <person name="Quandt A."/>
        </authorList>
    </citation>
    <scope>NUCLEOTIDE SEQUENCE</scope>
    <source>
        <strain evidence="2">GBOQ0MN5Z8</strain>
    </source>
</reference>
<protein>
    <submittedName>
        <fullName evidence="2">Uncharacterized protein</fullName>
    </submittedName>
</protein>
<feature type="compositionally biased region" description="Polar residues" evidence="1">
    <location>
        <begin position="1"/>
        <end position="14"/>
    </location>
</feature>
<feature type="compositionally biased region" description="Basic and acidic residues" evidence="1">
    <location>
        <begin position="221"/>
        <end position="238"/>
    </location>
</feature>
<evidence type="ECO:0000256" key="1">
    <source>
        <dbReference type="SAM" id="MobiDB-lite"/>
    </source>
</evidence>
<keyword evidence="3" id="KW-1185">Reference proteome</keyword>
<organism evidence="2 3">
    <name type="scientific">Glutinoglossum americanum</name>
    <dbReference type="NCBI Taxonomy" id="1670608"/>
    <lineage>
        <taxon>Eukaryota</taxon>
        <taxon>Fungi</taxon>
        <taxon>Dikarya</taxon>
        <taxon>Ascomycota</taxon>
        <taxon>Pezizomycotina</taxon>
        <taxon>Geoglossomycetes</taxon>
        <taxon>Geoglossales</taxon>
        <taxon>Geoglossaceae</taxon>
        <taxon>Glutinoglossum</taxon>
    </lineage>
</organism>
<dbReference type="EMBL" id="JAGHQL010000138">
    <property type="protein sequence ID" value="KAH0537594.1"/>
    <property type="molecule type" value="Genomic_DNA"/>
</dbReference>
<feature type="region of interest" description="Disordered" evidence="1">
    <location>
        <begin position="154"/>
        <end position="241"/>
    </location>
</feature>
<gene>
    <name evidence="2" type="ORF">FGG08_005626</name>
</gene>
<dbReference type="OrthoDB" id="10671692at2759"/>
<dbReference type="Proteomes" id="UP000698800">
    <property type="component" value="Unassembled WGS sequence"/>
</dbReference>
<evidence type="ECO:0000313" key="3">
    <source>
        <dbReference type="Proteomes" id="UP000698800"/>
    </source>
</evidence>
<evidence type="ECO:0000313" key="2">
    <source>
        <dbReference type="EMBL" id="KAH0537594.1"/>
    </source>
</evidence>
<dbReference type="AlphaFoldDB" id="A0A9P8I6W4"/>